<feature type="domain" description="EF-hand" evidence="3">
    <location>
        <begin position="112"/>
        <end position="145"/>
    </location>
</feature>
<dbReference type="Gene3D" id="1.10.238.10">
    <property type="entry name" value="EF-hand"/>
    <property type="match status" value="1"/>
</dbReference>
<feature type="compositionally biased region" description="Low complexity" evidence="1">
    <location>
        <begin position="32"/>
        <end position="48"/>
    </location>
</feature>
<reference evidence="4 5" key="1">
    <citation type="submission" date="2018-04" db="EMBL/GenBank/DDBJ databases">
        <title>Genomic Encyclopedia of Type Strains, Phase III (KMG-III): the genomes of soil and plant-associated and newly described type strains.</title>
        <authorList>
            <person name="Whitman W."/>
        </authorList>
    </citation>
    <scope>NUCLEOTIDE SEQUENCE [LARGE SCALE GENOMIC DNA]</scope>
    <source>
        <strain evidence="4 5">NW12</strain>
    </source>
</reference>
<dbReference type="RefSeq" id="WP_146163676.1">
    <property type="nucleotide sequence ID" value="NZ_PZZN01000002.1"/>
</dbReference>
<dbReference type="GO" id="GO:0005509">
    <property type="term" value="F:calcium ion binding"/>
    <property type="evidence" value="ECO:0007669"/>
    <property type="project" value="InterPro"/>
</dbReference>
<evidence type="ECO:0000259" key="3">
    <source>
        <dbReference type="PROSITE" id="PS50222"/>
    </source>
</evidence>
<comment type="caution">
    <text evidence="4">The sequence shown here is derived from an EMBL/GenBank/DDBJ whole genome shotgun (WGS) entry which is preliminary data.</text>
</comment>
<sequence>MLKFTLIVGAIALATPTSAQTMPGGAPNSPAQPTAQTESSPQSPSSSTMQGDPAAATAQQPVTGAQVAQVVDAEFPGYDKNGDNLLSTSEFGAWMVALKTQADPTTVAAAPETRKWVDGAFAQADADKNKMLTKTELTRFLTQAG</sequence>
<keyword evidence="2" id="KW-0732">Signal</keyword>
<dbReference type="SUPFAM" id="SSF47473">
    <property type="entry name" value="EF-hand"/>
    <property type="match status" value="1"/>
</dbReference>
<dbReference type="AlphaFoldDB" id="A0A2T4YQU8"/>
<evidence type="ECO:0000256" key="1">
    <source>
        <dbReference type="SAM" id="MobiDB-lite"/>
    </source>
</evidence>
<dbReference type="InterPro" id="IPR011992">
    <property type="entry name" value="EF-hand-dom_pair"/>
</dbReference>
<evidence type="ECO:0000313" key="4">
    <source>
        <dbReference type="EMBL" id="PTM45895.1"/>
    </source>
</evidence>
<evidence type="ECO:0000256" key="2">
    <source>
        <dbReference type="SAM" id="SignalP"/>
    </source>
</evidence>
<dbReference type="InterPro" id="IPR018247">
    <property type="entry name" value="EF_Hand_1_Ca_BS"/>
</dbReference>
<organism evidence="4 5">
    <name type="scientific">Sphingomonas aerolata</name>
    <dbReference type="NCBI Taxonomy" id="185951"/>
    <lineage>
        <taxon>Bacteria</taxon>
        <taxon>Pseudomonadati</taxon>
        <taxon>Pseudomonadota</taxon>
        <taxon>Alphaproteobacteria</taxon>
        <taxon>Sphingomonadales</taxon>
        <taxon>Sphingomonadaceae</taxon>
        <taxon>Sphingomonas</taxon>
    </lineage>
</organism>
<name>A0A2T4YQU8_9SPHN</name>
<accession>A0A2T4YQU8</accession>
<proteinExistence type="predicted"/>
<feature type="signal peptide" evidence="2">
    <location>
        <begin position="1"/>
        <end position="19"/>
    </location>
</feature>
<dbReference type="PROSITE" id="PS50222">
    <property type="entry name" value="EF_HAND_2"/>
    <property type="match status" value="2"/>
</dbReference>
<feature type="chain" id="PRO_5015543744" description="EF-hand domain-containing protein" evidence="2">
    <location>
        <begin position="20"/>
        <end position="145"/>
    </location>
</feature>
<dbReference type="PROSITE" id="PS00018">
    <property type="entry name" value="EF_HAND_1"/>
    <property type="match status" value="2"/>
</dbReference>
<feature type="domain" description="EF-hand" evidence="3">
    <location>
        <begin position="66"/>
        <end position="101"/>
    </location>
</feature>
<gene>
    <name evidence="4" type="ORF">C8J24_2128</name>
</gene>
<dbReference type="EMBL" id="PZZN01000002">
    <property type="protein sequence ID" value="PTM45895.1"/>
    <property type="molecule type" value="Genomic_DNA"/>
</dbReference>
<keyword evidence="5" id="KW-1185">Reference proteome</keyword>
<dbReference type="InterPro" id="IPR002048">
    <property type="entry name" value="EF_hand_dom"/>
</dbReference>
<protein>
    <recommendedName>
        <fullName evidence="3">EF-hand domain-containing protein</fullName>
    </recommendedName>
</protein>
<dbReference type="Proteomes" id="UP000240996">
    <property type="component" value="Unassembled WGS sequence"/>
</dbReference>
<evidence type="ECO:0000313" key="5">
    <source>
        <dbReference type="Proteomes" id="UP000240996"/>
    </source>
</evidence>
<feature type="region of interest" description="Disordered" evidence="1">
    <location>
        <begin position="18"/>
        <end position="63"/>
    </location>
</feature>